<evidence type="ECO:0000313" key="2">
    <source>
        <dbReference type="Proteomes" id="UP001162175"/>
    </source>
</evidence>
<name>A0AA43QYX5_MYCAR</name>
<protein>
    <submittedName>
        <fullName evidence="1">Uncharacterized protein</fullName>
    </submittedName>
</protein>
<reference evidence="1" key="1">
    <citation type="submission" date="2022-11" db="EMBL/GenBank/DDBJ databases">
        <title>Draft genome of Mycoplasma arginini isolated from fly.</title>
        <authorList>
            <person name="Severgnini M."/>
            <person name="Gioia G."/>
            <person name="Cremonesi P."/>
            <person name="Moroni P."/>
            <person name="Addis M.F."/>
            <person name="Castiglioni B."/>
        </authorList>
    </citation>
    <scope>NUCLEOTIDE SEQUENCE</scope>
    <source>
        <strain evidence="1">QMP CG1-1632</strain>
    </source>
</reference>
<dbReference type="Proteomes" id="UP001162175">
    <property type="component" value="Unassembled WGS sequence"/>
</dbReference>
<gene>
    <name evidence="1" type="ORF">DCBHLPFO_00783</name>
</gene>
<comment type="caution">
    <text evidence="1">The sequence shown here is derived from an EMBL/GenBank/DDBJ whole genome shotgun (WGS) entry which is preliminary data.</text>
</comment>
<accession>A0AA43QYX5</accession>
<proteinExistence type="predicted"/>
<dbReference type="AlphaFoldDB" id="A0AA43QYX5"/>
<organism evidence="1 2">
    <name type="scientific">Mycoplasmopsis arginini</name>
    <name type="common">Mycoplasma arginini</name>
    <dbReference type="NCBI Taxonomy" id="2094"/>
    <lineage>
        <taxon>Bacteria</taxon>
        <taxon>Bacillati</taxon>
        <taxon>Mycoplasmatota</taxon>
        <taxon>Mycoplasmoidales</taxon>
        <taxon>Metamycoplasmataceae</taxon>
        <taxon>Mycoplasmopsis</taxon>
    </lineage>
</organism>
<evidence type="ECO:0000313" key="1">
    <source>
        <dbReference type="EMBL" id="MDI3349781.1"/>
    </source>
</evidence>
<sequence length="88" mass="9782">MGIKALGINKTSKKTQDSPWSEMHGYGIFAKERGDGGKGWPLVWRLAEEMEIYAGCGNNQQAQIKHDKSAQLVDGIYELKAGIWKKTS</sequence>
<dbReference type="EMBL" id="JAPFAR010000118">
    <property type="protein sequence ID" value="MDI3349781.1"/>
    <property type="molecule type" value="Genomic_DNA"/>
</dbReference>